<feature type="compositionally biased region" description="Acidic residues" evidence="1">
    <location>
        <begin position="184"/>
        <end position="218"/>
    </location>
</feature>
<dbReference type="Proteomes" id="UP001067231">
    <property type="component" value="Unassembled WGS sequence"/>
</dbReference>
<evidence type="ECO:0000256" key="1">
    <source>
        <dbReference type="SAM" id="MobiDB-lite"/>
    </source>
</evidence>
<organism evidence="3">
    <name type="scientific">Cryptosporidium canis</name>
    <dbReference type="NCBI Taxonomy" id="195482"/>
    <lineage>
        <taxon>Eukaryota</taxon>
        <taxon>Sar</taxon>
        <taxon>Alveolata</taxon>
        <taxon>Apicomplexa</taxon>
        <taxon>Conoidasida</taxon>
        <taxon>Coccidia</taxon>
        <taxon>Eucoccidiorida</taxon>
        <taxon>Eimeriorina</taxon>
        <taxon>Cryptosporidiidae</taxon>
        <taxon>Cryptosporidium</taxon>
    </lineage>
</organism>
<proteinExistence type="predicted"/>
<reference evidence="3" key="1">
    <citation type="submission" date="2022-10" db="EMBL/GenBank/DDBJ databases">
        <title>Adaptive evolution leads to modifications in subtelomeric GC content in a zoonotic Cryptosporidium species.</title>
        <authorList>
            <person name="Li J."/>
            <person name="Feng Y."/>
            <person name="Xiao L."/>
        </authorList>
    </citation>
    <scope>NUCLEOTIDE SEQUENCE</scope>
    <source>
        <strain evidence="3">33844</strain>
    </source>
</reference>
<evidence type="ECO:0000256" key="2">
    <source>
        <dbReference type="SAM" id="Phobius"/>
    </source>
</evidence>
<keyword evidence="2 3" id="KW-0812">Transmembrane</keyword>
<evidence type="ECO:0000313" key="3">
    <source>
        <dbReference type="EMBL" id="KAJ1608147.1"/>
    </source>
</evidence>
<sequence length="229" mass="26012">MSNADCCEKECRDSTKTNKEKAPRSGGILKHIILGSLIAVILGGVSKYCLFDKLILSDEKLPNLPVKSSKIAGSVNVEIIEHEVSTLGTFGEEEQLEFHPNDNNVTLEQISQESSPEDQDEELIQNSDDLLLNEEAESYHYEFDENESEDSESEPQMDSEALKRMLKEDIHIELDEGFATKESENDESVDVNDDADAYEYEHEADDNITDNNWSDDEEELKKMEEDQRQ</sequence>
<keyword evidence="2" id="KW-0472">Membrane</keyword>
<dbReference type="OrthoDB" id="343550at2759"/>
<feature type="transmembrane region" description="Helical" evidence="2">
    <location>
        <begin position="28"/>
        <end position="50"/>
    </location>
</feature>
<dbReference type="AlphaFoldDB" id="A0A9D5HX06"/>
<name>A0A9D5HX06_9CRYT</name>
<feature type="region of interest" description="Disordered" evidence="1">
    <location>
        <begin position="141"/>
        <end position="162"/>
    </location>
</feature>
<comment type="caution">
    <text evidence="3">The sequence shown here is derived from an EMBL/GenBank/DDBJ whole genome shotgun (WGS) entry which is preliminary data.</text>
</comment>
<dbReference type="EMBL" id="JAPCXC010000048">
    <property type="protein sequence ID" value="KAJ1608147.1"/>
    <property type="molecule type" value="Genomic_DNA"/>
</dbReference>
<feature type="compositionally biased region" description="Acidic residues" evidence="1">
    <location>
        <begin position="144"/>
        <end position="157"/>
    </location>
</feature>
<keyword evidence="2" id="KW-1133">Transmembrane helix</keyword>
<protein>
    <submittedName>
        <fullName evidence="3">Transmembrane domain-containing protein</fullName>
    </submittedName>
</protein>
<gene>
    <name evidence="3" type="ORF">OJ253_2035</name>
</gene>
<accession>A0A9D5HX06</accession>
<feature type="compositionally biased region" description="Basic and acidic residues" evidence="1">
    <location>
        <begin position="219"/>
        <end position="229"/>
    </location>
</feature>
<feature type="region of interest" description="Disordered" evidence="1">
    <location>
        <begin position="177"/>
        <end position="229"/>
    </location>
</feature>